<dbReference type="SUPFAM" id="SSF52980">
    <property type="entry name" value="Restriction endonuclease-like"/>
    <property type="match status" value="1"/>
</dbReference>
<dbReference type="InterPro" id="IPR011335">
    <property type="entry name" value="Restrct_endonuc-II-like"/>
</dbReference>
<dbReference type="AlphaFoldDB" id="A0A9Q0N3I8"/>
<feature type="region of interest" description="Disordered" evidence="1">
    <location>
        <begin position="818"/>
        <end position="838"/>
    </location>
</feature>
<comment type="caution">
    <text evidence="3">The sequence shown here is derived from an EMBL/GenBank/DDBJ whole genome shotgun (WGS) entry which is preliminary data.</text>
</comment>
<reference evidence="3" key="1">
    <citation type="submission" date="2022-07" db="EMBL/GenBank/DDBJ databases">
        <authorList>
            <person name="Trinca V."/>
            <person name="Uliana J.V.C."/>
            <person name="Torres T.T."/>
            <person name="Ward R.J."/>
            <person name="Monesi N."/>
        </authorList>
    </citation>
    <scope>NUCLEOTIDE SEQUENCE</scope>
    <source>
        <strain evidence="3">HSMRA1968</strain>
        <tissue evidence="3">Whole embryos</tissue>
    </source>
</reference>
<sequence length="1093" mass="126222">MKAIANLTSGTDATIVIIGDFNLSTVQWEESDMGCGVVPLIGDSKSEKAVIARETTTTTLTELGLTQVCCFRNVYGNVLDLVYTNSPEILMITKADFPLISPSKSDPAHSAIVCFLGVGEIQSSQEDNPEINYLFRNADYNAIRKHLDSLRLTGLFIECHDDVDLMLSRFYDALNDVFDKFVPKKLFTSGRSKPVWHDRELSKLQNARNKLYNKLCHNRESLGNVNEQSFLDAKFQFEQYRTQLFSNYVRDLSLKSKKDPKYFWRHISGKRKSNSLPSKISYDGETATTNEDKSKSITNLERRLYPIHLFLAKHCSDNLIHECWLEEENFMYEIIERRRKKFRVTQAEKFKRLKNAQKPLDVPQQVKCNTKHNAPQIDDEWERMYLDIDNDESNQGNEEMYDPVPQIDDWESMYLDDHKEPIASKKSSNIISDEQFDNEEMDYDFGLISNDSAFDVRILQNNEQITSECNDDSCLEDLADKCEDDISVDEFGATGFSDSSSPHGELSGRPIVGIGFLFKQVQTAGTHLKNCSFKDMILLREISSGLSSSFVFRSNDEVDSKGNALIRVITDGGWGKRSYGQFFSSLSGCAVIIGLQTNKVIYFGVRNKHCQTCKITELRGEDVKEHKCYKNYDRPSTGMESNIILSGFKECDELGARFNVLISDSDSNTFKLIRVMRIYTDPDIFVSKLECVNHLFRNFYKKFNNLATIKAFNSDLRKTYITPSFCSDLTRGIRMAANHWRDSEERLSMKIRLLEKDILNAPAHCLGYYENCSKYFCKKTTAPGAAEILSALKNDENSSVIKLENKRKRKCLQNAVAKAKKPKVRRTQRDKGKAYGGNYEDDMQPAAFEVAQSRVMEKLKCNQAIRKSIETKTKDDSHYYKEKSRELLMSYNFSNFINSKGLKFYSSILEEIMYAKKQLGNNAQNKHQRIQELEALEEFQRLYPKTTIEESGLIIDEELPYLGARPFRLLGSDEILKIKCPLKEYKKHVDDAKLQLWKTVSGRQTLKTKSAWYIEVQGELHITKRKFAYLMIWLGESQYQIVRLKRDEKFFEEQMKEKLVNFFNKAMLKELADPRKRRDMELRRYDEASKTFL</sequence>
<protein>
    <recommendedName>
        <fullName evidence="2">Mutator-like transposase domain-containing protein</fullName>
    </recommendedName>
</protein>
<accession>A0A9Q0N3I8</accession>
<evidence type="ECO:0000313" key="3">
    <source>
        <dbReference type="EMBL" id="KAJ6642933.1"/>
    </source>
</evidence>
<feature type="domain" description="Mutator-like transposase" evidence="2">
    <location>
        <begin position="553"/>
        <end position="777"/>
    </location>
</feature>
<dbReference type="InterPro" id="IPR011604">
    <property type="entry name" value="PDDEXK-like_dom_sf"/>
</dbReference>
<dbReference type="Pfam" id="PF20700">
    <property type="entry name" value="Mutator"/>
    <property type="match status" value="1"/>
</dbReference>
<organism evidence="3 4">
    <name type="scientific">Pseudolycoriella hygida</name>
    <dbReference type="NCBI Taxonomy" id="35572"/>
    <lineage>
        <taxon>Eukaryota</taxon>
        <taxon>Metazoa</taxon>
        <taxon>Ecdysozoa</taxon>
        <taxon>Arthropoda</taxon>
        <taxon>Hexapoda</taxon>
        <taxon>Insecta</taxon>
        <taxon>Pterygota</taxon>
        <taxon>Neoptera</taxon>
        <taxon>Endopterygota</taxon>
        <taxon>Diptera</taxon>
        <taxon>Nematocera</taxon>
        <taxon>Sciaroidea</taxon>
        <taxon>Sciaridae</taxon>
        <taxon>Pseudolycoriella</taxon>
    </lineage>
</organism>
<dbReference type="EMBL" id="WJQU01000002">
    <property type="protein sequence ID" value="KAJ6642933.1"/>
    <property type="molecule type" value="Genomic_DNA"/>
</dbReference>
<dbReference type="OrthoDB" id="7790019at2759"/>
<dbReference type="Proteomes" id="UP001151699">
    <property type="component" value="Chromosome B"/>
</dbReference>
<evidence type="ECO:0000259" key="2">
    <source>
        <dbReference type="Pfam" id="PF20700"/>
    </source>
</evidence>
<dbReference type="PANTHER" id="PTHR46609:SF8">
    <property type="entry name" value="YQAJ VIRAL RECOMBINASE DOMAIN-CONTAINING PROTEIN"/>
    <property type="match status" value="1"/>
</dbReference>
<gene>
    <name evidence="3" type="ORF">Bhyg_07889</name>
</gene>
<dbReference type="InterPro" id="IPR049012">
    <property type="entry name" value="Mutator_transp_dom"/>
</dbReference>
<evidence type="ECO:0000256" key="1">
    <source>
        <dbReference type="SAM" id="MobiDB-lite"/>
    </source>
</evidence>
<dbReference type="CDD" id="cd22343">
    <property type="entry name" value="PDDEXK_lambda_exonuclease-like"/>
    <property type="match status" value="1"/>
</dbReference>
<keyword evidence="4" id="KW-1185">Reference proteome</keyword>
<evidence type="ECO:0000313" key="4">
    <source>
        <dbReference type="Proteomes" id="UP001151699"/>
    </source>
</evidence>
<dbReference type="InterPro" id="IPR051703">
    <property type="entry name" value="NF-kappa-B_Signaling_Reg"/>
</dbReference>
<proteinExistence type="predicted"/>
<name>A0A9Q0N3I8_9DIPT</name>
<dbReference type="Gene3D" id="3.90.320.10">
    <property type="match status" value="1"/>
</dbReference>
<dbReference type="PANTHER" id="PTHR46609">
    <property type="entry name" value="EXONUCLEASE, PHAGE-TYPE/RECB, C-TERMINAL DOMAIN-CONTAINING PROTEIN"/>
    <property type="match status" value="1"/>
</dbReference>
<dbReference type="GO" id="GO:0006281">
    <property type="term" value="P:DNA repair"/>
    <property type="evidence" value="ECO:0007669"/>
    <property type="project" value="UniProtKB-ARBA"/>
</dbReference>